<feature type="region of interest" description="Disordered" evidence="1">
    <location>
        <begin position="14"/>
        <end position="41"/>
    </location>
</feature>
<reference evidence="2 3" key="1">
    <citation type="journal article" date="2012" name="PLoS ONE">
        <title>Sequence and analysis of the genome of the pathogenic yeast Candida orthopsilosis.</title>
        <authorList>
            <person name="Riccombeni A."/>
            <person name="Vidanes G."/>
            <person name="Proux-Wera E."/>
            <person name="Wolfe K.H."/>
            <person name="Butler G."/>
        </authorList>
    </citation>
    <scope>NUCLEOTIDE SEQUENCE [LARGE SCALE GENOMIC DNA]</scope>
    <source>
        <strain evidence="2 3">Co 90-125</strain>
    </source>
</reference>
<accession>H8XA94</accession>
<evidence type="ECO:0000313" key="3">
    <source>
        <dbReference type="Proteomes" id="UP000005018"/>
    </source>
</evidence>
<dbReference type="EMBL" id="HE681725">
    <property type="protein sequence ID" value="CCG25071.1"/>
    <property type="molecule type" value="Genomic_DNA"/>
</dbReference>
<dbReference type="GeneID" id="14541823"/>
<organism evidence="2 3">
    <name type="scientific">Candida orthopsilosis (strain 90-125)</name>
    <name type="common">Yeast</name>
    <dbReference type="NCBI Taxonomy" id="1136231"/>
    <lineage>
        <taxon>Eukaryota</taxon>
        <taxon>Fungi</taxon>
        <taxon>Dikarya</taxon>
        <taxon>Ascomycota</taxon>
        <taxon>Saccharomycotina</taxon>
        <taxon>Pichiomycetes</taxon>
        <taxon>Debaryomycetaceae</taxon>
        <taxon>Candida/Lodderomyces clade</taxon>
        <taxon>Candida</taxon>
    </lineage>
</organism>
<dbReference type="RefSeq" id="XP_003871196.1">
    <property type="nucleotide sequence ID" value="XM_003871147.1"/>
</dbReference>
<sequence length="200" mass="23133">MDKKIQSEVTRIIKGQNQTNSSPNYQYGNNHRRSDSIDFGRRGSATSMLSLQHSIPSNTNTPPTSPQNQYRQNFAKQRKSLEQLQSSLDLVPESQTIDLDKITREYNKQQRIHNEAEINWCNFLKEMPFETQWRASESTVNLPETSEMLLNKFNSEYNISDTSETTNVKGTALRRALGRFRNSSRVLSNRVGSNREERSR</sequence>
<dbReference type="KEGG" id="cot:CORT_0G03940"/>
<evidence type="ECO:0000256" key="1">
    <source>
        <dbReference type="SAM" id="MobiDB-lite"/>
    </source>
</evidence>
<dbReference type="Proteomes" id="UP000005018">
    <property type="component" value="Chromosome 7"/>
</dbReference>
<name>H8XA94_CANO9</name>
<dbReference type="HOGENOM" id="CLU_1245200_0_0_1"/>
<proteinExistence type="predicted"/>
<feature type="compositionally biased region" description="Basic and acidic residues" evidence="1">
    <location>
        <begin position="32"/>
        <end position="41"/>
    </location>
</feature>
<keyword evidence="3" id="KW-1185">Reference proteome</keyword>
<dbReference type="OrthoDB" id="4022861at2759"/>
<dbReference type="AlphaFoldDB" id="H8XA94"/>
<feature type="compositionally biased region" description="Polar residues" evidence="1">
    <location>
        <begin position="15"/>
        <end position="29"/>
    </location>
</feature>
<protein>
    <submittedName>
        <fullName evidence="2">Uncharacterized protein</fullName>
    </submittedName>
</protein>
<gene>
    <name evidence="2" type="ORF">CORT_0G03940</name>
</gene>
<evidence type="ECO:0000313" key="2">
    <source>
        <dbReference type="EMBL" id="CCG25071.1"/>
    </source>
</evidence>